<accession>A0ABS9URI0</accession>
<protein>
    <recommendedName>
        <fullName evidence="4">Lipoprotein</fullName>
    </recommendedName>
</protein>
<evidence type="ECO:0000256" key="1">
    <source>
        <dbReference type="SAM" id="SignalP"/>
    </source>
</evidence>
<dbReference type="RefSeq" id="WP_241275714.1">
    <property type="nucleotide sequence ID" value="NZ_JAKZGS010000013.1"/>
</dbReference>
<evidence type="ECO:0000313" key="3">
    <source>
        <dbReference type="Proteomes" id="UP001165488"/>
    </source>
</evidence>
<feature type="chain" id="PRO_5045051411" description="Lipoprotein" evidence="1">
    <location>
        <begin position="22"/>
        <end position="142"/>
    </location>
</feature>
<dbReference type="PROSITE" id="PS51257">
    <property type="entry name" value="PROKAR_LIPOPROTEIN"/>
    <property type="match status" value="1"/>
</dbReference>
<sequence length="142" mass="16392">MKSTHKKIKTLLGLAMCFALASAFISCENRTTEAEYAEDESIYGDRSDEALRIENEGIRDTTDMEDTTGLMAKHDEIVKNIPSNIYTIIKGDSTMKNQMIVDSREYEKDNKTYYEILFRHDKKITPVTFDKDGNRQEDYDVN</sequence>
<name>A0ABS9URI0_9BACT</name>
<dbReference type="Proteomes" id="UP001165488">
    <property type="component" value="Unassembled WGS sequence"/>
</dbReference>
<comment type="caution">
    <text evidence="2">The sequence shown here is derived from an EMBL/GenBank/DDBJ whole genome shotgun (WGS) entry which is preliminary data.</text>
</comment>
<organism evidence="2 3">
    <name type="scientific">Belliella calami</name>
    <dbReference type="NCBI Taxonomy" id="2923436"/>
    <lineage>
        <taxon>Bacteria</taxon>
        <taxon>Pseudomonadati</taxon>
        <taxon>Bacteroidota</taxon>
        <taxon>Cytophagia</taxon>
        <taxon>Cytophagales</taxon>
        <taxon>Cyclobacteriaceae</taxon>
        <taxon>Belliella</taxon>
    </lineage>
</organism>
<proteinExistence type="predicted"/>
<dbReference type="EMBL" id="JAKZGS010000013">
    <property type="protein sequence ID" value="MCH7399212.1"/>
    <property type="molecule type" value="Genomic_DNA"/>
</dbReference>
<keyword evidence="3" id="KW-1185">Reference proteome</keyword>
<gene>
    <name evidence="2" type="ORF">MM236_14500</name>
</gene>
<feature type="signal peptide" evidence="1">
    <location>
        <begin position="1"/>
        <end position="21"/>
    </location>
</feature>
<evidence type="ECO:0000313" key="2">
    <source>
        <dbReference type="EMBL" id="MCH7399212.1"/>
    </source>
</evidence>
<evidence type="ECO:0008006" key="4">
    <source>
        <dbReference type="Google" id="ProtNLM"/>
    </source>
</evidence>
<keyword evidence="1" id="KW-0732">Signal</keyword>
<reference evidence="2" key="1">
    <citation type="submission" date="2022-03" db="EMBL/GenBank/DDBJ databases">
        <title>De novo assembled genomes of Belliella spp. (Cyclobacteriaceae) strains.</title>
        <authorList>
            <person name="Szabo A."/>
            <person name="Korponai K."/>
            <person name="Felfoldi T."/>
        </authorList>
    </citation>
    <scope>NUCLEOTIDE SEQUENCE</scope>
    <source>
        <strain evidence="2">DSM 107340</strain>
    </source>
</reference>